<dbReference type="AlphaFoldDB" id="F0Z7L5"/>
<accession>F0Z7L5</accession>
<dbReference type="RefSeq" id="XP_003283431.1">
    <property type="nucleotide sequence ID" value="XM_003283383.1"/>
</dbReference>
<dbReference type="PROSITE" id="PS50222">
    <property type="entry name" value="EF_HAND_2"/>
    <property type="match status" value="2"/>
</dbReference>
<dbReference type="OrthoDB" id="191686at2759"/>
<evidence type="ECO:0000259" key="6">
    <source>
        <dbReference type="PROSITE" id="PS50222"/>
    </source>
</evidence>
<evidence type="ECO:0000313" key="8">
    <source>
        <dbReference type="Proteomes" id="UP000001064"/>
    </source>
</evidence>
<sequence>MGNGSTKLSLKELDVVSKSTNFSKQEIQKLYKDFKKNDKDRNGTFNQKEFIKFFKSKLPNFPEDQLLNFFKLFDFDKSNSIDFNEASIALSIFGKNPVKNKLEILFGVYDDHRCGYLGKREIKQLVTLIENIGSCVGKEDSILVFQNLDQNKNYIISSDQWIREGSENKLILCILENF</sequence>
<dbReference type="InterPro" id="IPR028846">
    <property type="entry name" value="Recoverin"/>
</dbReference>
<dbReference type="InterPro" id="IPR002048">
    <property type="entry name" value="EF_hand_dom"/>
</dbReference>
<dbReference type="GeneID" id="10509293"/>
<evidence type="ECO:0000256" key="5">
    <source>
        <dbReference type="ARBA" id="ARBA00023288"/>
    </source>
</evidence>
<organism evidence="7 8">
    <name type="scientific">Dictyostelium purpureum</name>
    <name type="common">Slime mold</name>
    <dbReference type="NCBI Taxonomy" id="5786"/>
    <lineage>
        <taxon>Eukaryota</taxon>
        <taxon>Amoebozoa</taxon>
        <taxon>Evosea</taxon>
        <taxon>Eumycetozoa</taxon>
        <taxon>Dictyostelia</taxon>
        <taxon>Dictyosteliales</taxon>
        <taxon>Dictyosteliaceae</taxon>
        <taxon>Dictyostelium</taxon>
    </lineage>
</organism>
<dbReference type="Proteomes" id="UP000001064">
    <property type="component" value="Unassembled WGS sequence"/>
</dbReference>
<dbReference type="CDD" id="cd00051">
    <property type="entry name" value="EFh"/>
    <property type="match status" value="1"/>
</dbReference>
<dbReference type="PANTHER" id="PTHR23055:SF178">
    <property type="entry name" value="NEUROCALCIN HOMOLOG"/>
    <property type="match status" value="1"/>
</dbReference>
<dbReference type="eggNOG" id="KOG0044">
    <property type="taxonomic scope" value="Eukaryota"/>
</dbReference>
<keyword evidence="4" id="KW-0677">Repeat</keyword>
<keyword evidence="3" id="KW-0479">Metal-binding</keyword>
<dbReference type="EMBL" id="GL870947">
    <property type="protein sequence ID" value="EGC40082.1"/>
    <property type="molecule type" value="Genomic_DNA"/>
</dbReference>
<dbReference type="InParanoid" id="F0Z7L5"/>
<keyword evidence="8" id="KW-1185">Reference proteome</keyword>
<keyword evidence="2" id="KW-0519">Myristate</keyword>
<dbReference type="GO" id="GO:0009966">
    <property type="term" value="P:regulation of signal transduction"/>
    <property type="evidence" value="ECO:0000318"/>
    <property type="project" value="GO_Central"/>
</dbReference>
<dbReference type="PRINTS" id="PR00450">
    <property type="entry name" value="RECOVERIN"/>
</dbReference>
<keyword evidence="5" id="KW-0449">Lipoprotein</keyword>
<dbReference type="STRING" id="5786.F0Z7L5"/>
<reference evidence="8" key="1">
    <citation type="journal article" date="2011" name="Genome Biol.">
        <title>Comparative genomics of the social amoebae Dictyostelium discoideum and Dictyostelium purpureum.</title>
        <authorList>
            <consortium name="US DOE Joint Genome Institute (JGI-PGF)"/>
            <person name="Sucgang R."/>
            <person name="Kuo A."/>
            <person name="Tian X."/>
            <person name="Salerno W."/>
            <person name="Parikh A."/>
            <person name="Feasley C.L."/>
            <person name="Dalin E."/>
            <person name="Tu H."/>
            <person name="Huang E."/>
            <person name="Barry K."/>
            <person name="Lindquist E."/>
            <person name="Shapiro H."/>
            <person name="Bruce D."/>
            <person name="Schmutz J."/>
            <person name="Salamov A."/>
            <person name="Fey P."/>
            <person name="Gaudet P."/>
            <person name="Anjard C."/>
            <person name="Babu M.M."/>
            <person name="Basu S."/>
            <person name="Bushmanova Y."/>
            <person name="van der Wel H."/>
            <person name="Katoh-Kurasawa M."/>
            <person name="Dinh C."/>
            <person name="Coutinho P.M."/>
            <person name="Saito T."/>
            <person name="Elias M."/>
            <person name="Schaap P."/>
            <person name="Kay R.R."/>
            <person name="Henrissat B."/>
            <person name="Eichinger L."/>
            <person name="Rivero F."/>
            <person name="Putnam N.H."/>
            <person name="West C.M."/>
            <person name="Loomis W.F."/>
            <person name="Chisholm R.L."/>
            <person name="Shaulsky G."/>
            <person name="Strassmann J.E."/>
            <person name="Queller D.C."/>
            <person name="Kuspa A."/>
            <person name="Grigoriev I.V."/>
        </authorList>
    </citation>
    <scope>NUCLEOTIDE SEQUENCE [LARGE SCALE GENOMIC DNA]</scope>
    <source>
        <strain evidence="8">QSDP1</strain>
    </source>
</reference>
<feature type="domain" description="EF-hand" evidence="6">
    <location>
        <begin position="61"/>
        <end position="96"/>
    </location>
</feature>
<feature type="domain" description="EF-hand" evidence="6">
    <location>
        <begin position="25"/>
        <end position="60"/>
    </location>
</feature>
<dbReference type="OMA" id="IENIGSC"/>
<protein>
    <recommendedName>
        <fullName evidence="6">EF-hand domain-containing protein</fullName>
    </recommendedName>
</protein>
<evidence type="ECO:0000256" key="4">
    <source>
        <dbReference type="ARBA" id="ARBA00022737"/>
    </source>
</evidence>
<dbReference type="GO" id="GO:0005509">
    <property type="term" value="F:calcium ion binding"/>
    <property type="evidence" value="ECO:0000318"/>
    <property type="project" value="GO_Central"/>
</dbReference>
<evidence type="ECO:0000313" key="7">
    <source>
        <dbReference type="EMBL" id="EGC40082.1"/>
    </source>
</evidence>
<dbReference type="PANTHER" id="PTHR23055">
    <property type="entry name" value="CALCIUM BINDING PROTEINS"/>
    <property type="match status" value="1"/>
</dbReference>
<proteinExistence type="inferred from homology"/>
<dbReference type="KEGG" id="dpp:DICPUDRAFT_25724"/>
<dbReference type="InterPro" id="IPR011992">
    <property type="entry name" value="EF-hand-dom_pair"/>
</dbReference>
<dbReference type="Gene3D" id="1.10.238.10">
    <property type="entry name" value="EF-hand"/>
    <property type="match status" value="1"/>
</dbReference>
<evidence type="ECO:0000256" key="2">
    <source>
        <dbReference type="ARBA" id="ARBA00022707"/>
    </source>
</evidence>
<dbReference type="SUPFAM" id="SSF47473">
    <property type="entry name" value="EF-hand"/>
    <property type="match status" value="1"/>
</dbReference>
<dbReference type="SMART" id="SM00054">
    <property type="entry name" value="EFh"/>
    <property type="match status" value="2"/>
</dbReference>
<dbReference type="VEuPathDB" id="AmoebaDB:DICPUDRAFT_25724"/>
<gene>
    <name evidence="7" type="ORF">DICPUDRAFT_25724</name>
</gene>
<comment type="similarity">
    <text evidence="1">Belongs to the recoverin family.</text>
</comment>
<evidence type="ECO:0000256" key="1">
    <source>
        <dbReference type="ARBA" id="ARBA00006049"/>
    </source>
</evidence>
<name>F0Z7L5_DICPU</name>
<evidence type="ECO:0000256" key="3">
    <source>
        <dbReference type="ARBA" id="ARBA00022723"/>
    </source>
</evidence>